<keyword evidence="3" id="KW-1185">Reference proteome</keyword>
<dbReference type="Gene3D" id="2.70.98.70">
    <property type="match status" value="1"/>
</dbReference>
<dbReference type="PANTHER" id="PTHR38045">
    <property type="entry name" value="CHROMOSOME 1, WHOLE GENOME SHOTGUN SEQUENCE"/>
    <property type="match status" value="1"/>
</dbReference>
<comment type="caution">
    <text evidence="2">The sequence shown here is derived from an EMBL/GenBank/DDBJ whole genome shotgun (WGS) entry which is preliminary data.</text>
</comment>
<gene>
    <name evidence="2" type="ORF">GCM10011507_11930</name>
</gene>
<dbReference type="RefSeq" id="WP_188758341.1">
    <property type="nucleotide sequence ID" value="NZ_BMJB01000001.1"/>
</dbReference>
<dbReference type="Proteomes" id="UP000648801">
    <property type="component" value="Unassembled WGS sequence"/>
</dbReference>
<dbReference type="Gene3D" id="1.50.10.100">
    <property type="entry name" value="Chondroitin AC/alginate lyase"/>
    <property type="match status" value="1"/>
</dbReference>
<dbReference type="PANTHER" id="PTHR38045:SF1">
    <property type="entry name" value="HEPARINASE II_III-LIKE PROTEIN"/>
    <property type="match status" value="1"/>
</dbReference>
<dbReference type="SUPFAM" id="SSF48230">
    <property type="entry name" value="Chondroitin AC/alginate lyase"/>
    <property type="match status" value="1"/>
</dbReference>
<reference evidence="2" key="2">
    <citation type="submission" date="2020-09" db="EMBL/GenBank/DDBJ databases">
        <authorList>
            <person name="Sun Q."/>
            <person name="Zhou Y."/>
        </authorList>
    </citation>
    <scope>NUCLEOTIDE SEQUENCE</scope>
    <source>
        <strain evidence="2">CGMCC 1.15447</strain>
    </source>
</reference>
<evidence type="ECO:0000256" key="1">
    <source>
        <dbReference type="SAM" id="SignalP"/>
    </source>
</evidence>
<proteinExistence type="predicted"/>
<evidence type="ECO:0008006" key="4">
    <source>
        <dbReference type="Google" id="ProtNLM"/>
    </source>
</evidence>
<dbReference type="EMBL" id="BMJB01000001">
    <property type="protein sequence ID" value="GGA62002.1"/>
    <property type="molecule type" value="Genomic_DNA"/>
</dbReference>
<name>A0A916W2F0_9BACT</name>
<feature type="signal peptide" evidence="1">
    <location>
        <begin position="1"/>
        <end position="23"/>
    </location>
</feature>
<sequence length="641" mass="69457">MRLLSRLGLYLPFAILAATTAISAQTIAPGQYAGITPEQVQQIASMLPAKPTGFGPPCSDRAAWSRLAAQFQPQIAQAESMLTEPFPAWSDDAYSDYLRTGSRTRGNQMLAAREHWLAPLVLAECAEGRGRFLPRIAMVLDQLSTQPTWNEAANDADLRDFGTPLYRQTISLDSATLGQNIAEAFYLIGDQLPAETRQHIQTALEQRIYTPMRAALTPGHGYWWMTRDSNWNAVCLDGVTGAALAALPSREDRALFVAAAQLYSPNYLRSFSDSGYGVEGIGYWSYGFSHYADLREALWAATSGKIDLYSNPQARKVALFSIQLQMLPGNFAAFGDAHFMSVPSAPLVAYVEKTFGLDITAPAKPTHETAALVDAVRTAFPNHSELPASSNDDILGLRTYYADPGVLIARPAPGGDLAATIKAGGNGGHSHNDIGSFVIALGATQPIGDPGGPNFYTSDTFSSKRLTSRLLNSYGHPVPVIGAALQKDATKLHPKVLSTSFTPQQDSITIDMTSAYDAPTLKSLARTMKYSREGQGSVEIADNFKLSAPTDIEESLPTHGTWRQIDAKTLEFTIDANAGKEHGPIDPNAKPEHLRVTIEAPTTFTVTDEKIDDYGNPFTRVAIHLHLKKSGTITLHFTPAD</sequence>
<accession>A0A916W2F0</accession>
<keyword evidence="1" id="KW-0732">Signal</keyword>
<organism evidence="2 3">
    <name type="scientific">Edaphobacter acidisoli</name>
    <dbReference type="NCBI Taxonomy" id="2040573"/>
    <lineage>
        <taxon>Bacteria</taxon>
        <taxon>Pseudomonadati</taxon>
        <taxon>Acidobacteriota</taxon>
        <taxon>Terriglobia</taxon>
        <taxon>Terriglobales</taxon>
        <taxon>Acidobacteriaceae</taxon>
        <taxon>Edaphobacter</taxon>
    </lineage>
</organism>
<feature type="chain" id="PRO_5037714859" description="Heparinase II/III-like protein" evidence="1">
    <location>
        <begin position="24"/>
        <end position="641"/>
    </location>
</feature>
<dbReference type="AlphaFoldDB" id="A0A916W2F0"/>
<dbReference type="InterPro" id="IPR008929">
    <property type="entry name" value="Chondroitin_lyas"/>
</dbReference>
<evidence type="ECO:0000313" key="2">
    <source>
        <dbReference type="EMBL" id="GGA62002.1"/>
    </source>
</evidence>
<evidence type="ECO:0000313" key="3">
    <source>
        <dbReference type="Proteomes" id="UP000648801"/>
    </source>
</evidence>
<protein>
    <recommendedName>
        <fullName evidence="4">Heparinase II/III-like protein</fullName>
    </recommendedName>
</protein>
<reference evidence="2" key="1">
    <citation type="journal article" date="2014" name="Int. J. Syst. Evol. Microbiol.">
        <title>Complete genome sequence of Corynebacterium casei LMG S-19264T (=DSM 44701T), isolated from a smear-ripened cheese.</title>
        <authorList>
            <consortium name="US DOE Joint Genome Institute (JGI-PGF)"/>
            <person name="Walter F."/>
            <person name="Albersmeier A."/>
            <person name="Kalinowski J."/>
            <person name="Ruckert C."/>
        </authorList>
    </citation>
    <scope>NUCLEOTIDE SEQUENCE</scope>
    <source>
        <strain evidence="2">CGMCC 1.15447</strain>
    </source>
</reference>